<proteinExistence type="predicted"/>
<evidence type="ECO:0000313" key="1">
    <source>
        <dbReference type="EMBL" id="GAA4513449.1"/>
    </source>
</evidence>
<name>A0ABP8QYT5_9SPHI</name>
<evidence type="ECO:0008006" key="3">
    <source>
        <dbReference type="Google" id="ProtNLM"/>
    </source>
</evidence>
<sequence>MKKTKRVWLIAIPLILILGYLIWDAYSQPNIKDLPGDFEEVAFVRNEQNKGGIERIYAVTVGDIANANFEACADLFPVNDFNSVTRIYFFDKRKPYPTKLSIDPPYYDTSRYEAINILKRRGVKNR</sequence>
<comment type="caution">
    <text evidence="1">The sequence shown here is derived from an EMBL/GenBank/DDBJ whole genome shotgun (WGS) entry which is preliminary data.</text>
</comment>
<dbReference type="Proteomes" id="UP001500394">
    <property type="component" value="Unassembled WGS sequence"/>
</dbReference>
<protein>
    <recommendedName>
        <fullName evidence="3">DUF4359 domain-containing protein</fullName>
    </recommendedName>
</protein>
<accession>A0ABP8QYT5</accession>
<reference evidence="2" key="1">
    <citation type="journal article" date="2019" name="Int. J. Syst. Evol. Microbiol.">
        <title>The Global Catalogue of Microorganisms (GCM) 10K type strain sequencing project: providing services to taxonomists for standard genome sequencing and annotation.</title>
        <authorList>
            <consortium name="The Broad Institute Genomics Platform"/>
            <consortium name="The Broad Institute Genome Sequencing Center for Infectious Disease"/>
            <person name="Wu L."/>
            <person name="Ma J."/>
        </authorList>
    </citation>
    <scope>NUCLEOTIDE SEQUENCE [LARGE SCALE GENOMIC DNA]</scope>
    <source>
        <strain evidence="2">JCM 17858</strain>
    </source>
</reference>
<keyword evidence="2" id="KW-1185">Reference proteome</keyword>
<dbReference type="EMBL" id="BAABGR010000008">
    <property type="protein sequence ID" value="GAA4513449.1"/>
    <property type="molecule type" value="Genomic_DNA"/>
</dbReference>
<organism evidence="1 2">
    <name type="scientific">Sphingobacterium thermophilum</name>
    <dbReference type="NCBI Taxonomy" id="768534"/>
    <lineage>
        <taxon>Bacteria</taxon>
        <taxon>Pseudomonadati</taxon>
        <taxon>Bacteroidota</taxon>
        <taxon>Sphingobacteriia</taxon>
        <taxon>Sphingobacteriales</taxon>
        <taxon>Sphingobacteriaceae</taxon>
        <taxon>Sphingobacterium</taxon>
    </lineage>
</organism>
<dbReference type="RefSeq" id="WP_039053606.1">
    <property type="nucleotide sequence ID" value="NZ_BAABGR010000008.1"/>
</dbReference>
<gene>
    <name evidence="1" type="ORF">GCM10023173_08980</name>
</gene>
<evidence type="ECO:0000313" key="2">
    <source>
        <dbReference type="Proteomes" id="UP001500394"/>
    </source>
</evidence>